<organism evidence="1 2">
    <name type="scientific">Agaricus bisporus var. burnettii</name>
    <dbReference type="NCBI Taxonomy" id="192524"/>
    <lineage>
        <taxon>Eukaryota</taxon>
        <taxon>Fungi</taxon>
        <taxon>Dikarya</taxon>
        <taxon>Basidiomycota</taxon>
        <taxon>Agaricomycotina</taxon>
        <taxon>Agaricomycetes</taxon>
        <taxon>Agaricomycetidae</taxon>
        <taxon>Agaricales</taxon>
        <taxon>Agaricineae</taxon>
        <taxon>Agaricaceae</taxon>
        <taxon>Agaricus</taxon>
    </lineage>
</organism>
<evidence type="ECO:0008006" key="3">
    <source>
        <dbReference type="Google" id="ProtNLM"/>
    </source>
</evidence>
<protein>
    <recommendedName>
        <fullName evidence="3">F-box domain-containing protein</fullName>
    </recommendedName>
</protein>
<comment type="caution">
    <text evidence="1">The sequence shown here is derived from an EMBL/GenBank/DDBJ whole genome shotgun (WGS) entry which is preliminary data.</text>
</comment>
<dbReference type="Gene3D" id="3.80.10.10">
    <property type="entry name" value="Ribonuclease Inhibitor"/>
    <property type="match status" value="1"/>
</dbReference>
<dbReference type="SUPFAM" id="SSF52058">
    <property type="entry name" value="L domain-like"/>
    <property type="match status" value="1"/>
</dbReference>
<proteinExistence type="predicted"/>
<accession>A0A8H7KKI7</accession>
<sequence>MASAVNSPECDYLRSITALYVFAGEQAELIHVNEQLSSLDRHIAELNTLRSTLHRRTVQLQNQLLPIYTFPLEILSYIFQLVVGPENYHRYSGGCYQECLRQAFVLSSVSSHFRHVAFGTSELWDRISLQIVEDKAIGNISPLLQHCISCASRNVSLCIFERRSNEDYRDTRSVIENFITLETTRKVKIFHLHGSTHVWMWIPEINAPSFPMIETLAITCEEIKATDFRKIDFGEMNNLTRLVIIGSDWLDVPIILPPSLQYLGISTVSQKVFVSLLYQCPNLVECSADTGRELDGPPFTKPLILNHLRRLQTGAMNAITMSSSLQYLQLPSLESLELNHFNERPSLDIVPFCCNVSATLTSLAISTRSKTLDYEDLHQLCRFSFPKLRDLRFTSIYVEPLMSVIHSLSPLDTESNNPRPLNLPALEFIIFNSPLCSEGDPRILLDLLKNWWSDEALYLHVQLRPFLSSEAVWTPALREEFRLIKGSRQIKITWGHNEITESPAPLESQP</sequence>
<evidence type="ECO:0000313" key="2">
    <source>
        <dbReference type="Proteomes" id="UP000629468"/>
    </source>
</evidence>
<evidence type="ECO:0000313" key="1">
    <source>
        <dbReference type="EMBL" id="KAF7783255.1"/>
    </source>
</evidence>
<dbReference type="Proteomes" id="UP000629468">
    <property type="component" value="Unassembled WGS sequence"/>
</dbReference>
<dbReference type="AlphaFoldDB" id="A0A8H7KKI7"/>
<gene>
    <name evidence="1" type="ORF">Agabi119p4_2631</name>
</gene>
<dbReference type="EMBL" id="JABXXO010000003">
    <property type="protein sequence ID" value="KAF7783255.1"/>
    <property type="molecule type" value="Genomic_DNA"/>
</dbReference>
<dbReference type="InterPro" id="IPR032675">
    <property type="entry name" value="LRR_dom_sf"/>
</dbReference>
<name>A0A8H7KKI7_AGABI</name>
<reference evidence="1 2" key="1">
    <citation type="journal article" name="Sci. Rep.">
        <title>Telomere-to-telomere assembled and centromere annotated genomes of the two main subspecies of the button mushroom Agaricus bisporus reveal especially polymorphic chromosome ends.</title>
        <authorList>
            <person name="Sonnenberg A.S.M."/>
            <person name="Sedaghat-Telgerd N."/>
            <person name="Lavrijssen B."/>
            <person name="Ohm R.A."/>
            <person name="Hendrickx P.M."/>
            <person name="Scholtmeijer K."/>
            <person name="Baars J.J.P."/>
            <person name="van Peer A."/>
        </authorList>
    </citation>
    <scope>NUCLEOTIDE SEQUENCE [LARGE SCALE GENOMIC DNA]</scope>
    <source>
        <strain evidence="1 2">H119_p4</strain>
    </source>
</reference>